<dbReference type="Proteomes" id="UP000827092">
    <property type="component" value="Unassembled WGS sequence"/>
</dbReference>
<dbReference type="CDD" id="cd06463">
    <property type="entry name" value="p23_like"/>
    <property type="match status" value="1"/>
</dbReference>
<dbReference type="GO" id="GO:0005737">
    <property type="term" value="C:cytoplasm"/>
    <property type="evidence" value="ECO:0007669"/>
    <property type="project" value="TreeGrafter"/>
</dbReference>
<dbReference type="GO" id="GO:0005654">
    <property type="term" value="C:nucleoplasm"/>
    <property type="evidence" value="ECO:0007669"/>
    <property type="project" value="TreeGrafter"/>
</dbReference>
<feature type="compositionally biased region" description="Acidic residues" evidence="3">
    <location>
        <begin position="507"/>
        <end position="531"/>
    </location>
</feature>
<sequence length="531" mass="60544">MLTPAFELTQNDEFLFVSIQVPFAKASEVEVHFEDNDFMFYSKPYYLRLNLPGKVLFNDEPPVKYDFDKKTFTISAEKAKNGEVFEGLDLVTLLLAPKKNQKAATTPLIEVLEASSDVFEEDEELDWSIEQIPSEEKFGDLSLTGQQCGFANSYTFKVFDLKEETSEIFDIAAPQNKSPAIRSEERIEAESNKFSEDHYVADLYHDEEIQELLHFSPEWDAIYADIQEANPPIPPDDKVHFTSEEKERLRKLPSKEYLLDKEQMKSSFLSLIDILFAYAYDKRTTLGESTIESAWTVNKLSATLSWLELYSAIPQVSTACIRRSLIYPLYRHFELALTVLEDVRKIILCGRKYIIRCLLNIHEMFCQSEPRYILNDLFITDYIVWMQTKSCSNAKLAPLAKALEKVLLTKGDIGLKLVEVETFAKVAWMTQQPSPNNNTPTANKKNETSNLPKEFEKLSLANDSSSASHSESEPSSPLITLHRRMCDLQRLATLRCMDSSSSYSSSDSDDDEDDDDESSSDCDEESAICPL</sequence>
<evidence type="ECO:0000256" key="2">
    <source>
        <dbReference type="ARBA" id="ARBA00013750"/>
    </source>
</evidence>
<dbReference type="PANTHER" id="PTHR12967">
    <property type="entry name" value="PROTEIN SHQ1 HOMOLOG"/>
    <property type="match status" value="1"/>
</dbReference>
<dbReference type="Pfam" id="PF21413">
    <property type="entry name" value="SHQ1-like_CS"/>
    <property type="match status" value="1"/>
</dbReference>
<dbReference type="Gene3D" id="2.60.40.790">
    <property type="match status" value="1"/>
</dbReference>
<dbReference type="GO" id="GO:0000493">
    <property type="term" value="P:box H/ACA snoRNP assembly"/>
    <property type="evidence" value="ECO:0007669"/>
    <property type="project" value="InterPro"/>
</dbReference>
<dbReference type="PROSITE" id="PS51203">
    <property type="entry name" value="CS"/>
    <property type="match status" value="1"/>
</dbReference>
<keyword evidence="6" id="KW-1185">Reference proteome</keyword>
<dbReference type="InterPro" id="IPR008978">
    <property type="entry name" value="HSP20-like_chaperone"/>
</dbReference>
<name>A0AAV6U0K3_9ARAC</name>
<evidence type="ECO:0000313" key="6">
    <source>
        <dbReference type="Proteomes" id="UP000827092"/>
    </source>
</evidence>
<protein>
    <recommendedName>
        <fullName evidence="2">Protein SHQ1 homolog</fullName>
    </recommendedName>
</protein>
<gene>
    <name evidence="5" type="ORF">JTE90_018344</name>
</gene>
<dbReference type="EMBL" id="JAFNEN010000787">
    <property type="protein sequence ID" value="KAG8177318.1"/>
    <property type="molecule type" value="Genomic_DNA"/>
</dbReference>
<proteinExistence type="inferred from homology"/>
<dbReference type="Pfam" id="PF04925">
    <property type="entry name" value="SHQ1"/>
    <property type="match status" value="1"/>
</dbReference>
<evidence type="ECO:0000259" key="4">
    <source>
        <dbReference type="PROSITE" id="PS51203"/>
    </source>
</evidence>
<organism evidence="5 6">
    <name type="scientific">Oedothorax gibbosus</name>
    <dbReference type="NCBI Taxonomy" id="931172"/>
    <lineage>
        <taxon>Eukaryota</taxon>
        <taxon>Metazoa</taxon>
        <taxon>Ecdysozoa</taxon>
        <taxon>Arthropoda</taxon>
        <taxon>Chelicerata</taxon>
        <taxon>Arachnida</taxon>
        <taxon>Araneae</taxon>
        <taxon>Araneomorphae</taxon>
        <taxon>Entelegynae</taxon>
        <taxon>Araneoidea</taxon>
        <taxon>Linyphiidae</taxon>
        <taxon>Erigoninae</taxon>
        <taxon>Oedothorax</taxon>
    </lineage>
</organism>
<dbReference type="InterPro" id="IPR007052">
    <property type="entry name" value="CS_dom"/>
</dbReference>
<feature type="domain" description="CS" evidence="4">
    <location>
        <begin position="1"/>
        <end position="89"/>
    </location>
</feature>
<evidence type="ECO:0000256" key="3">
    <source>
        <dbReference type="SAM" id="MobiDB-lite"/>
    </source>
</evidence>
<feature type="region of interest" description="Disordered" evidence="3">
    <location>
        <begin position="497"/>
        <end position="531"/>
    </location>
</feature>
<dbReference type="SUPFAM" id="SSF49764">
    <property type="entry name" value="HSP20-like chaperones"/>
    <property type="match status" value="1"/>
</dbReference>
<dbReference type="InterPro" id="IPR048696">
    <property type="entry name" value="SHQ1-like_CS"/>
</dbReference>
<dbReference type="InterPro" id="IPR039742">
    <property type="entry name" value="Shq1"/>
</dbReference>
<accession>A0AAV6U0K3</accession>
<evidence type="ECO:0000313" key="5">
    <source>
        <dbReference type="EMBL" id="KAG8177318.1"/>
    </source>
</evidence>
<comment type="similarity">
    <text evidence="1">Belongs to the SHQ1 family.</text>
</comment>
<dbReference type="GO" id="GO:0051082">
    <property type="term" value="F:unfolded protein binding"/>
    <property type="evidence" value="ECO:0007669"/>
    <property type="project" value="TreeGrafter"/>
</dbReference>
<reference evidence="5 6" key="1">
    <citation type="journal article" date="2022" name="Nat. Ecol. Evol.">
        <title>A masculinizing supergene underlies an exaggerated male reproductive morph in a spider.</title>
        <authorList>
            <person name="Hendrickx F."/>
            <person name="De Corte Z."/>
            <person name="Sonet G."/>
            <person name="Van Belleghem S.M."/>
            <person name="Kostlbacher S."/>
            <person name="Vangestel C."/>
        </authorList>
    </citation>
    <scope>NUCLEOTIDE SEQUENCE [LARGE SCALE GENOMIC DNA]</scope>
    <source>
        <strain evidence="5">W744_W776</strain>
    </source>
</reference>
<dbReference type="InterPro" id="IPR007009">
    <property type="entry name" value="Shq1_C"/>
</dbReference>
<comment type="caution">
    <text evidence="5">The sequence shown here is derived from an EMBL/GenBank/DDBJ whole genome shotgun (WGS) entry which is preliminary data.</text>
</comment>
<dbReference type="AlphaFoldDB" id="A0AAV6U0K3"/>
<evidence type="ECO:0000256" key="1">
    <source>
        <dbReference type="ARBA" id="ARBA00005607"/>
    </source>
</evidence>
<dbReference type="PANTHER" id="PTHR12967:SF0">
    <property type="entry name" value="PROTEIN SHQ1 HOMOLOG"/>
    <property type="match status" value="1"/>
</dbReference>